<dbReference type="EMBL" id="OZ075117">
    <property type="protein sequence ID" value="CAL5083540.1"/>
    <property type="molecule type" value="Genomic_DNA"/>
</dbReference>
<name>A0ABC9FWZ2_9POAL</name>
<evidence type="ECO:0000259" key="2">
    <source>
        <dbReference type="PROSITE" id="PS50104"/>
    </source>
</evidence>
<dbReference type="Pfam" id="PF01582">
    <property type="entry name" value="TIR"/>
    <property type="match status" value="1"/>
</dbReference>
<evidence type="ECO:0000256" key="1">
    <source>
        <dbReference type="ARBA" id="ARBA00023027"/>
    </source>
</evidence>
<dbReference type="PANTHER" id="PTHR32009">
    <property type="entry name" value="TMV RESISTANCE PROTEIN N-LIKE"/>
    <property type="match status" value="1"/>
</dbReference>
<dbReference type="AlphaFoldDB" id="A0ABC9FWZ2"/>
<keyword evidence="4" id="KW-1185">Reference proteome</keyword>
<accession>A0ABC9FWZ2</accession>
<dbReference type="InterPro" id="IPR035897">
    <property type="entry name" value="Toll_tir_struct_dom_sf"/>
</dbReference>
<dbReference type="PROSITE" id="PS50104">
    <property type="entry name" value="TIR"/>
    <property type="match status" value="1"/>
</dbReference>
<proteinExistence type="predicted"/>
<dbReference type="SUPFAM" id="SSF52200">
    <property type="entry name" value="Toll/Interleukin receptor TIR domain"/>
    <property type="match status" value="1"/>
</dbReference>
<dbReference type="Gene3D" id="3.40.50.10140">
    <property type="entry name" value="Toll/interleukin-1 receptor homology (TIR) domain"/>
    <property type="match status" value="1"/>
</dbReference>
<evidence type="ECO:0000313" key="4">
    <source>
        <dbReference type="Proteomes" id="UP001497457"/>
    </source>
</evidence>
<evidence type="ECO:0000313" key="3">
    <source>
        <dbReference type="EMBL" id="CAL5083540.1"/>
    </source>
</evidence>
<dbReference type="PANTHER" id="PTHR32009:SF131">
    <property type="entry name" value="OS07G0566800 PROTEIN"/>
    <property type="match status" value="1"/>
</dbReference>
<sequence>MNSPSAATLEHVTGTKTSSMRNLLGYRVESIDEDEMSGGGGGGGVAKAPYDVFINHRGVDTKHNVARLLYDRLEHISGGRVRSFLDNKSMRPGDRLEESINEGIGQCRVGVAIFSKHYFDSDFCLHELASLVEARKVIIPIFYGIKPSDLLLPEAVVESNAHAPRDVERFRLALREVKYTVGITYDPATGDLADLVNKAANAVMERIHETEMHMPRRQMMIASRL</sequence>
<keyword evidence="1" id="KW-0520">NAD</keyword>
<protein>
    <recommendedName>
        <fullName evidence="2">TIR domain-containing protein</fullName>
    </recommendedName>
</protein>
<dbReference type="InterPro" id="IPR000157">
    <property type="entry name" value="TIR_dom"/>
</dbReference>
<organism evidence="3 4">
    <name type="scientific">Urochloa decumbens</name>
    <dbReference type="NCBI Taxonomy" id="240449"/>
    <lineage>
        <taxon>Eukaryota</taxon>
        <taxon>Viridiplantae</taxon>
        <taxon>Streptophyta</taxon>
        <taxon>Embryophyta</taxon>
        <taxon>Tracheophyta</taxon>
        <taxon>Spermatophyta</taxon>
        <taxon>Magnoliopsida</taxon>
        <taxon>Liliopsida</taxon>
        <taxon>Poales</taxon>
        <taxon>Poaceae</taxon>
        <taxon>PACMAD clade</taxon>
        <taxon>Panicoideae</taxon>
        <taxon>Panicodae</taxon>
        <taxon>Paniceae</taxon>
        <taxon>Melinidinae</taxon>
        <taxon>Urochloa</taxon>
    </lineage>
</organism>
<gene>
    <name evidence="3" type="ORF">URODEC1_LOCUS109999</name>
</gene>
<reference evidence="3" key="1">
    <citation type="submission" date="2024-10" db="EMBL/GenBank/DDBJ databases">
        <authorList>
            <person name="Ryan C."/>
        </authorList>
    </citation>
    <scope>NUCLEOTIDE SEQUENCE [LARGE SCALE GENOMIC DNA]</scope>
</reference>
<feature type="domain" description="TIR" evidence="2">
    <location>
        <begin position="48"/>
        <end position="178"/>
    </location>
</feature>
<dbReference type="Proteomes" id="UP001497457">
    <property type="component" value="Chromosome 7b"/>
</dbReference>
<dbReference type="SMART" id="SM00255">
    <property type="entry name" value="TIR"/>
    <property type="match status" value="1"/>
</dbReference>